<evidence type="ECO:0000313" key="1">
    <source>
        <dbReference type="EMBL" id="GFS22286.1"/>
    </source>
</evidence>
<dbReference type="GO" id="GO:0003676">
    <property type="term" value="F:nucleic acid binding"/>
    <property type="evidence" value="ECO:0007669"/>
    <property type="project" value="InterPro"/>
</dbReference>
<keyword evidence="2" id="KW-1185">Reference proteome</keyword>
<dbReference type="Gene3D" id="3.30.420.10">
    <property type="entry name" value="Ribonuclease H-like superfamily/Ribonuclease H"/>
    <property type="match status" value="1"/>
</dbReference>
<accession>A0AAV4JLN9</accession>
<dbReference type="PANTHER" id="PTHR46060">
    <property type="entry name" value="MARINER MOS1 TRANSPOSASE-LIKE PROTEIN"/>
    <property type="match status" value="1"/>
</dbReference>
<protein>
    <submittedName>
        <fullName evidence="1">Histone-lysine N-methyltransferase SETMAR</fullName>
    </submittedName>
</protein>
<dbReference type="EMBL" id="BMAT01003239">
    <property type="protein sequence ID" value="GFS22286.1"/>
    <property type="molecule type" value="Genomic_DNA"/>
</dbReference>
<reference evidence="1 2" key="1">
    <citation type="journal article" date="2021" name="Elife">
        <title>Chloroplast acquisition without the gene transfer in kleptoplastic sea slugs, Plakobranchus ocellatus.</title>
        <authorList>
            <person name="Maeda T."/>
            <person name="Takahashi S."/>
            <person name="Yoshida T."/>
            <person name="Shimamura S."/>
            <person name="Takaki Y."/>
            <person name="Nagai Y."/>
            <person name="Toyoda A."/>
            <person name="Suzuki Y."/>
            <person name="Arimoto A."/>
            <person name="Ishii H."/>
            <person name="Satoh N."/>
            <person name="Nishiyama T."/>
            <person name="Hasebe M."/>
            <person name="Maruyama T."/>
            <person name="Minagawa J."/>
            <person name="Obokata J."/>
            <person name="Shigenobu S."/>
        </authorList>
    </citation>
    <scope>NUCLEOTIDE SEQUENCE [LARGE SCALE GENOMIC DNA]</scope>
</reference>
<dbReference type="Proteomes" id="UP000762676">
    <property type="component" value="Unassembled WGS sequence"/>
</dbReference>
<dbReference type="AlphaFoldDB" id="A0AAV4JLN9"/>
<organism evidence="1 2">
    <name type="scientific">Elysia marginata</name>
    <dbReference type="NCBI Taxonomy" id="1093978"/>
    <lineage>
        <taxon>Eukaryota</taxon>
        <taxon>Metazoa</taxon>
        <taxon>Spiralia</taxon>
        <taxon>Lophotrochozoa</taxon>
        <taxon>Mollusca</taxon>
        <taxon>Gastropoda</taxon>
        <taxon>Heterobranchia</taxon>
        <taxon>Euthyneura</taxon>
        <taxon>Panpulmonata</taxon>
        <taxon>Sacoglossa</taxon>
        <taxon>Placobranchoidea</taxon>
        <taxon>Plakobranchidae</taxon>
        <taxon>Elysia</taxon>
    </lineage>
</organism>
<proteinExistence type="predicted"/>
<dbReference type="InterPro" id="IPR036397">
    <property type="entry name" value="RNaseH_sf"/>
</dbReference>
<sequence length="91" mass="10463">MPDPSHTSEKGDNRLIKVDCSTLPHPSHSPDLAPSDYHIFRPMKQGLRGKHYDDDEVKIAIRTLLKEQQIQFYKAGIRALVKRWNVALERG</sequence>
<name>A0AAV4JLN9_9GAST</name>
<dbReference type="PANTHER" id="PTHR46060:SF1">
    <property type="entry name" value="MARINER MOS1 TRANSPOSASE-LIKE PROTEIN"/>
    <property type="match status" value="1"/>
</dbReference>
<gene>
    <name evidence="1" type="ORF">ElyMa_001613300</name>
</gene>
<dbReference type="InterPro" id="IPR052709">
    <property type="entry name" value="Transposase-MT_Hybrid"/>
</dbReference>
<evidence type="ECO:0000313" key="2">
    <source>
        <dbReference type="Proteomes" id="UP000762676"/>
    </source>
</evidence>
<comment type="caution">
    <text evidence="1">The sequence shown here is derived from an EMBL/GenBank/DDBJ whole genome shotgun (WGS) entry which is preliminary data.</text>
</comment>